<dbReference type="RefSeq" id="WP_073483028.1">
    <property type="nucleotide sequence ID" value="NZ_FQVN01000004.1"/>
</dbReference>
<keyword evidence="3" id="KW-1185">Reference proteome</keyword>
<evidence type="ECO:0000313" key="2">
    <source>
        <dbReference type="EMBL" id="SHF57570.1"/>
    </source>
</evidence>
<dbReference type="AlphaFoldDB" id="A0A1M5CS72"/>
<evidence type="ECO:0000256" key="1">
    <source>
        <dbReference type="SAM" id="Phobius"/>
    </source>
</evidence>
<feature type="transmembrane region" description="Helical" evidence="1">
    <location>
        <begin position="164"/>
        <end position="187"/>
    </location>
</feature>
<accession>A0A1M5CS72</accession>
<dbReference type="Proteomes" id="UP000184501">
    <property type="component" value="Unassembled WGS sequence"/>
</dbReference>
<keyword evidence="1" id="KW-0472">Membrane</keyword>
<keyword evidence="1" id="KW-1133">Transmembrane helix</keyword>
<feature type="transmembrane region" description="Helical" evidence="1">
    <location>
        <begin position="383"/>
        <end position="408"/>
    </location>
</feature>
<feature type="transmembrane region" description="Helical" evidence="1">
    <location>
        <begin position="224"/>
        <end position="247"/>
    </location>
</feature>
<feature type="transmembrane region" description="Helical" evidence="1">
    <location>
        <begin position="319"/>
        <end position="344"/>
    </location>
</feature>
<reference evidence="2 3" key="1">
    <citation type="submission" date="2016-11" db="EMBL/GenBank/DDBJ databases">
        <authorList>
            <person name="Jaros S."/>
            <person name="Januszkiewicz K."/>
            <person name="Wedrychowicz H."/>
        </authorList>
    </citation>
    <scope>NUCLEOTIDE SEQUENCE [LARGE SCALE GENOMIC DNA]</scope>
    <source>
        <strain evidence="2 3">DSM 44523</strain>
    </source>
</reference>
<keyword evidence="1" id="KW-0812">Transmembrane</keyword>
<name>A0A1M5CS72_STRHI</name>
<protein>
    <submittedName>
        <fullName evidence="2">ABC-2 type transport system permease protein</fullName>
    </submittedName>
</protein>
<evidence type="ECO:0000313" key="3">
    <source>
        <dbReference type="Proteomes" id="UP000184501"/>
    </source>
</evidence>
<dbReference type="EMBL" id="FQVN01000004">
    <property type="protein sequence ID" value="SHF57570.1"/>
    <property type="molecule type" value="Genomic_DNA"/>
</dbReference>
<feature type="transmembrane region" description="Helical" evidence="1">
    <location>
        <begin position="290"/>
        <end position="313"/>
    </location>
</feature>
<feature type="transmembrane region" description="Helical" evidence="1">
    <location>
        <begin position="356"/>
        <end position="377"/>
    </location>
</feature>
<feature type="transmembrane region" description="Helical" evidence="1">
    <location>
        <begin position="560"/>
        <end position="583"/>
    </location>
</feature>
<dbReference type="STRING" id="2017.SAMN05444320_104145"/>
<feature type="transmembrane region" description="Helical" evidence="1">
    <location>
        <begin position="92"/>
        <end position="118"/>
    </location>
</feature>
<feature type="transmembrane region" description="Helical" evidence="1">
    <location>
        <begin position="130"/>
        <end position="157"/>
    </location>
</feature>
<sequence length="599" mass="62336">MAVALTMVRMKVAIIRHSMTGARAGLVTTGGLLGVALAVGTSALAFVDADLLATAYAVWLLGWVLGPLLAGGGDQTIRPEFFALLGLRPRRLAGGLLAAAFVGVAPAVSLLASAGLVITGMRRSAAAGLVALPALLLHLAVLVLLSKVAVAAFGLALRSRANAVLVGLLNGAVLALLSQGWVFAVAFGQSGGLPPATGAIVRALPSGWGVLAVESAASGHWGRAAALIAALLLFCGLLLVVWAALMARRSGSPRPGMAGHRVLNATSARNAVLGKEIRTYFRDLVRIHQLVFALSFGICFAALPLLVGWVQMLPWAGPVFVLMAAALSANLYGNDGTALWITLLTPRAIDVRGRQLAWLAFTAPVALTLTLLFTALVDGPWALVLAVTFALLGGGAGLAPLVSVYALVPGIDPRRRGGNPLRVTEDDGSATGVMYALLALALLSALPAGVVALLYGWAGVPVGLTTGILCWWGLGRMAARRLRSHGPELLQMMRSGRRDTSATRWTRYNDLSKGRQALVSLCMTACPIALVPQGILPGVFKVVGVDAKAWFLALHVPNWAQWPTILCMVLLGVAFGAAAVRLLREKGAHHPPEAHLERA</sequence>
<proteinExistence type="predicted"/>
<organism evidence="2 3">
    <name type="scientific">Streptoalloteichus hindustanus</name>
    <dbReference type="NCBI Taxonomy" id="2017"/>
    <lineage>
        <taxon>Bacteria</taxon>
        <taxon>Bacillati</taxon>
        <taxon>Actinomycetota</taxon>
        <taxon>Actinomycetes</taxon>
        <taxon>Pseudonocardiales</taxon>
        <taxon>Pseudonocardiaceae</taxon>
        <taxon>Streptoalloteichus</taxon>
    </lineage>
</organism>
<feature type="transmembrane region" description="Helical" evidence="1">
    <location>
        <begin position="55"/>
        <end position="72"/>
    </location>
</feature>
<dbReference type="OrthoDB" id="2955510at2"/>
<gene>
    <name evidence="2" type="ORF">SAMN05444320_104145</name>
</gene>
<feature type="transmembrane region" description="Helical" evidence="1">
    <location>
        <begin position="454"/>
        <end position="474"/>
    </location>
</feature>
<feature type="transmembrane region" description="Helical" evidence="1">
    <location>
        <begin position="429"/>
        <end position="448"/>
    </location>
</feature>
<feature type="transmembrane region" description="Helical" evidence="1">
    <location>
        <begin position="517"/>
        <end position="540"/>
    </location>
</feature>